<evidence type="ECO:0000256" key="12">
    <source>
        <dbReference type="RuleBase" id="RU004466"/>
    </source>
</evidence>
<evidence type="ECO:0000256" key="3">
    <source>
        <dbReference type="ARBA" id="ARBA00022679"/>
    </source>
</evidence>
<dbReference type="Pfam" id="PF00348">
    <property type="entry name" value="polyprenyl_synt"/>
    <property type="match status" value="1"/>
</dbReference>
<evidence type="ECO:0000256" key="8">
    <source>
        <dbReference type="ARBA" id="ARBA00066511"/>
    </source>
</evidence>
<dbReference type="EMBL" id="CP098251">
    <property type="protein sequence ID" value="WAV91518.1"/>
    <property type="molecule type" value="Genomic_DNA"/>
</dbReference>
<evidence type="ECO:0000256" key="4">
    <source>
        <dbReference type="ARBA" id="ARBA00022723"/>
    </source>
</evidence>
<reference evidence="13" key="1">
    <citation type="journal article" date="2022" name="Front. Microbiol.">
        <title>New perspectives on an old grouping: The genomic and phenotypic variability of Oxalobacter formigenes and the implications for calcium oxalate stone prevention.</title>
        <authorList>
            <person name="Chmiel J.A."/>
            <person name="Carr C."/>
            <person name="Stuivenberg G.A."/>
            <person name="Venema R."/>
            <person name="Chanyi R.M."/>
            <person name="Al K.F."/>
            <person name="Giguere D."/>
            <person name="Say H."/>
            <person name="Akouris P.P."/>
            <person name="Dominguez Romero S.A."/>
            <person name="Kwong A."/>
            <person name="Tai V."/>
            <person name="Koval S.F."/>
            <person name="Razvi H."/>
            <person name="Bjazevic J."/>
            <person name="Burton J.P."/>
        </authorList>
    </citation>
    <scope>NUCLEOTIDE SEQUENCE</scope>
    <source>
        <strain evidence="13">OxK</strain>
    </source>
</reference>
<protein>
    <recommendedName>
        <fullName evidence="9">Octaprenyl diphosphate synthase</fullName>
        <ecNumber evidence="8">2.5.1.90</ecNumber>
    </recommendedName>
    <alternativeName>
        <fullName evidence="11">All-trans-octaprenyl-diphosphate synthase</fullName>
    </alternativeName>
    <alternativeName>
        <fullName evidence="10">Octaprenyl pyrophosphate synthase</fullName>
    </alternativeName>
</protein>
<evidence type="ECO:0000256" key="1">
    <source>
        <dbReference type="ARBA" id="ARBA00001946"/>
    </source>
</evidence>
<comment type="similarity">
    <text evidence="2 12">Belongs to the FPP/GGPP synthase family.</text>
</comment>
<dbReference type="InterPro" id="IPR000092">
    <property type="entry name" value="Polyprenyl_synt"/>
</dbReference>
<accession>A0A9E9LCB4</accession>
<keyword evidence="4" id="KW-0479">Metal-binding</keyword>
<dbReference type="GO" id="GO:0046872">
    <property type="term" value="F:metal ion binding"/>
    <property type="evidence" value="ECO:0007669"/>
    <property type="project" value="UniProtKB-KW"/>
</dbReference>
<organism evidence="13">
    <name type="scientific">Oxalobacter aliiformigenes</name>
    <dbReference type="NCBI Taxonomy" id="2946593"/>
    <lineage>
        <taxon>Bacteria</taxon>
        <taxon>Pseudomonadati</taxon>
        <taxon>Pseudomonadota</taxon>
        <taxon>Betaproteobacteria</taxon>
        <taxon>Burkholderiales</taxon>
        <taxon>Oxalobacteraceae</taxon>
        <taxon>Oxalobacter</taxon>
    </lineage>
</organism>
<dbReference type="PANTHER" id="PTHR12001">
    <property type="entry name" value="GERANYLGERANYL PYROPHOSPHATE SYNTHASE"/>
    <property type="match status" value="1"/>
</dbReference>
<keyword evidence="3 12" id="KW-0808">Transferase</keyword>
<dbReference type="InterPro" id="IPR008949">
    <property type="entry name" value="Isoprenoid_synthase_dom_sf"/>
</dbReference>
<dbReference type="PROSITE" id="PS00444">
    <property type="entry name" value="POLYPRENYL_SYNTHASE_2"/>
    <property type="match status" value="1"/>
</dbReference>
<keyword evidence="5" id="KW-0460">Magnesium</keyword>
<evidence type="ECO:0000256" key="9">
    <source>
        <dbReference type="ARBA" id="ARBA00072473"/>
    </source>
</evidence>
<evidence type="ECO:0000256" key="7">
    <source>
        <dbReference type="ARBA" id="ARBA00055029"/>
    </source>
</evidence>
<dbReference type="Proteomes" id="UP001164819">
    <property type="component" value="Chromosome"/>
</dbReference>
<dbReference type="FunFam" id="1.10.600.10:FF:000002">
    <property type="entry name" value="Octaprenyl diphosphate synthase"/>
    <property type="match status" value="1"/>
</dbReference>
<dbReference type="GO" id="GO:0008299">
    <property type="term" value="P:isoprenoid biosynthetic process"/>
    <property type="evidence" value="ECO:0007669"/>
    <property type="project" value="InterPro"/>
</dbReference>
<dbReference type="Gene3D" id="1.10.600.10">
    <property type="entry name" value="Farnesyl Diphosphate Synthase"/>
    <property type="match status" value="1"/>
</dbReference>
<dbReference type="InterPro" id="IPR033749">
    <property type="entry name" value="Polyprenyl_synt_CS"/>
</dbReference>
<dbReference type="PANTHER" id="PTHR12001:SF69">
    <property type="entry name" value="ALL TRANS-POLYPRENYL-DIPHOSPHATE SYNTHASE PDSS1"/>
    <property type="match status" value="1"/>
</dbReference>
<comment type="function">
    <text evidence="7">Supplies octaprenyl diphosphate, the precursor for the side chain of the isoprenoid quinones ubiquinone and menaquinone.</text>
</comment>
<comment type="catalytic activity">
    <reaction evidence="6">
        <text>5 isopentenyl diphosphate + (2E,6E)-farnesyl diphosphate = all-trans-octaprenyl diphosphate + 5 diphosphate</text>
        <dbReference type="Rhea" id="RHEA:27798"/>
        <dbReference type="ChEBI" id="CHEBI:33019"/>
        <dbReference type="ChEBI" id="CHEBI:57711"/>
        <dbReference type="ChEBI" id="CHEBI:128769"/>
        <dbReference type="ChEBI" id="CHEBI:175763"/>
        <dbReference type="EC" id="2.5.1.90"/>
    </reaction>
</comment>
<evidence type="ECO:0000256" key="5">
    <source>
        <dbReference type="ARBA" id="ARBA00022842"/>
    </source>
</evidence>
<sequence length="329" mass="35640">MNDYKNNGPDNAFLTPILPDLEAVNRIIRQQMHSDVALVGRIADYIINAGGKRIRPVLVLLMAKALGYQGTLHQILAATIEFIHTATLLHDDVVDESELRRGIPSANALFGNASSVLVGDFLYTRAFQMMVSAGNMRIMDVLADATNLIAEGEVLQLMNIRNTDIDEEGYFKVIYAKTAKLFEASSVIGALVAGAAESEIDAAARFGRALGMAFQLVDDMLDYAGDKGVMGKNAGNDLKEGKMTLPLIYLMKNGSTEQKISVRKSIEDNDGSCFEGVLHAVRSAGALAYTHSKAQQAARDAAQALSVLNSGQYKKSLLELASFSVERNY</sequence>
<dbReference type="SUPFAM" id="SSF48576">
    <property type="entry name" value="Terpenoid synthases"/>
    <property type="match status" value="1"/>
</dbReference>
<dbReference type="SFLD" id="SFLDS00005">
    <property type="entry name" value="Isoprenoid_Synthase_Type_I"/>
    <property type="match status" value="1"/>
</dbReference>
<evidence type="ECO:0000256" key="2">
    <source>
        <dbReference type="ARBA" id="ARBA00006706"/>
    </source>
</evidence>
<evidence type="ECO:0000313" key="13">
    <source>
        <dbReference type="EMBL" id="WAV91518.1"/>
    </source>
</evidence>
<proteinExistence type="inferred from homology"/>
<dbReference type="CDD" id="cd00685">
    <property type="entry name" value="Trans_IPPS_HT"/>
    <property type="match status" value="1"/>
</dbReference>
<evidence type="ECO:0000256" key="10">
    <source>
        <dbReference type="ARBA" id="ARBA00079637"/>
    </source>
</evidence>
<comment type="cofactor">
    <cofactor evidence="1">
        <name>Mg(2+)</name>
        <dbReference type="ChEBI" id="CHEBI:18420"/>
    </cofactor>
</comment>
<dbReference type="GO" id="GO:0106350">
    <property type="term" value="F:all-trans-octaprenyl-diphosphate synthase activity"/>
    <property type="evidence" value="ECO:0007669"/>
    <property type="project" value="UniProtKB-EC"/>
</dbReference>
<name>A0A9E9LCB4_9BURK</name>
<dbReference type="AlphaFoldDB" id="A0A9E9LCB4"/>
<dbReference type="PROSITE" id="PS00723">
    <property type="entry name" value="POLYPRENYL_SYNTHASE_1"/>
    <property type="match status" value="1"/>
</dbReference>
<dbReference type="EC" id="2.5.1.90" evidence="8"/>
<evidence type="ECO:0000256" key="11">
    <source>
        <dbReference type="ARBA" id="ARBA00083124"/>
    </source>
</evidence>
<dbReference type="RefSeq" id="WP_269316086.1">
    <property type="nucleotide sequence ID" value="NZ_CP098251.1"/>
</dbReference>
<gene>
    <name evidence="13" type="ORF">NB646_01775</name>
</gene>
<evidence type="ECO:0000256" key="6">
    <source>
        <dbReference type="ARBA" id="ARBA00051506"/>
    </source>
</evidence>